<dbReference type="PROSITE" id="PS50887">
    <property type="entry name" value="GGDEF"/>
    <property type="match status" value="1"/>
</dbReference>
<reference evidence="8 9" key="1">
    <citation type="journal article" date="2019" name="Microorganisms">
        <title>Paenibacillus lutrae sp. nov., A Chitinolytic Species Isolated from A River Otter in Castril Natural Park, Granada, Spain.</title>
        <authorList>
            <person name="Rodriguez M."/>
            <person name="Reina J.C."/>
            <person name="Bejar V."/>
            <person name="Llamas I."/>
        </authorList>
    </citation>
    <scope>NUCLEOTIDE SEQUENCE [LARGE SCALE GENOMIC DNA]</scope>
    <source>
        <strain evidence="8 9">N10</strain>
    </source>
</reference>
<dbReference type="GO" id="GO:1902201">
    <property type="term" value="P:negative regulation of bacterial-type flagellum-dependent cell motility"/>
    <property type="evidence" value="ECO:0007669"/>
    <property type="project" value="TreeGrafter"/>
</dbReference>
<keyword evidence="9" id="KW-1185">Reference proteome</keyword>
<dbReference type="EMBL" id="RHLK01000001">
    <property type="protein sequence ID" value="MVO98412.1"/>
    <property type="molecule type" value="Genomic_DNA"/>
</dbReference>
<dbReference type="Pfam" id="PF13426">
    <property type="entry name" value="PAS_9"/>
    <property type="match status" value="1"/>
</dbReference>
<dbReference type="GO" id="GO:0005886">
    <property type="term" value="C:plasma membrane"/>
    <property type="evidence" value="ECO:0007669"/>
    <property type="project" value="TreeGrafter"/>
</dbReference>
<dbReference type="Proteomes" id="UP000490800">
    <property type="component" value="Unassembled WGS sequence"/>
</dbReference>
<comment type="caution">
    <text evidence="8">The sequence shown here is derived from an EMBL/GenBank/DDBJ whole genome shotgun (WGS) entry which is preliminary data.</text>
</comment>
<dbReference type="PANTHER" id="PTHR45138:SF9">
    <property type="entry name" value="DIGUANYLATE CYCLASE DGCM-RELATED"/>
    <property type="match status" value="1"/>
</dbReference>
<feature type="domain" description="GGDEF" evidence="7">
    <location>
        <begin position="712"/>
        <end position="852"/>
    </location>
</feature>
<dbReference type="PROSITE" id="PS50046">
    <property type="entry name" value="PHYTOCHROME_2"/>
    <property type="match status" value="1"/>
</dbReference>
<dbReference type="SUPFAM" id="SSF55781">
    <property type="entry name" value="GAF domain-like"/>
    <property type="match status" value="2"/>
</dbReference>
<name>A0A7X3FF14_9BACL</name>
<evidence type="ECO:0000256" key="5">
    <source>
        <dbReference type="SAM" id="Coils"/>
    </source>
</evidence>
<dbReference type="Pfam" id="PF01590">
    <property type="entry name" value="GAF"/>
    <property type="match status" value="1"/>
</dbReference>
<dbReference type="InterPro" id="IPR013654">
    <property type="entry name" value="PAS_2"/>
</dbReference>
<evidence type="ECO:0000313" key="9">
    <source>
        <dbReference type="Proteomes" id="UP000490800"/>
    </source>
</evidence>
<dbReference type="SUPFAM" id="SSF55073">
    <property type="entry name" value="Nucleotide cyclase"/>
    <property type="match status" value="1"/>
</dbReference>
<evidence type="ECO:0000256" key="3">
    <source>
        <dbReference type="ARBA" id="ARBA00022991"/>
    </source>
</evidence>
<dbReference type="SMART" id="SM00065">
    <property type="entry name" value="GAF"/>
    <property type="match status" value="1"/>
</dbReference>
<dbReference type="AlphaFoldDB" id="A0A7X3FF14"/>
<evidence type="ECO:0000259" key="7">
    <source>
        <dbReference type="PROSITE" id="PS50887"/>
    </source>
</evidence>
<accession>A0A7X3FF14</accession>
<dbReference type="InterPro" id="IPR016132">
    <property type="entry name" value="Phyto_chromo_attachment"/>
</dbReference>
<feature type="coiled-coil region" evidence="5">
    <location>
        <begin position="527"/>
        <end position="554"/>
    </location>
</feature>
<evidence type="ECO:0000256" key="2">
    <source>
        <dbReference type="ARBA" id="ARBA00022606"/>
    </source>
</evidence>
<dbReference type="PANTHER" id="PTHR45138">
    <property type="entry name" value="REGULATORY COMPONENTS OF SENSORY TRANSDUCTION SYSTEM"/>
    <property type="match status" value="1"/>
</dbReference>
<dbReference type="NCBIfam" id="TIGR00254">
    <property type="entry name" value="GGDEF"/>
    <property type="match status" value="1"/>
</dbReference>
<dbReference type="InterPro" id="IPR001294">
    <property type="entry name" value="Phytochrome"/>
</dbReference>
<protein>
    <submittedName>
        <fullName evidence="8">Diguanylate cyclase</fullName>
    </submittedName>
</protein>
<dbReference type="InterPro" id="IPR013515">
    <property type="entry name" value="Phytochrome_cen-reg"/>
</dbReference>
<dbReference type="Pfam" id="PF08446">
    <property type="entry name" value="PAS_2"/>
    <property type="match status" value="1"/>
</dbReference>
<dbReference type="CDD" id="cd01949">
    <property type="entry name" value="GGDEF"/>
    <property type="match status" value="1"/>
</dbReference>
<dbReference type="InterPro" id="IPR050469">
    <property type="entry name" value="Diguanylate_Cyclase"/>
</dbReference>
<dbReference type="InterPro" id="IPR000014">
    <property type="entry name" value="PAS"/>
</dbReference>
<dbReference type="InterPro" id="IPR035965">
    <property type="entry name" value="PAS-like_dom_sf"/>
</dbReference>
<evidence type="ECO:0000313" key="8">
    <source>
        <dbReference type="EMBL" id="MVO98412.1"/>
    </source>
</evidence>
<dbReference type="Pfam" id="PF00360">
    <property type="entry name" value="PHY"/>
    <property type="match status" value="1"/>
</dbReference>
<dbReference type="InterPro" id="IPR043128">
    <property type="entry name" value="Rev_trsase/Diguanyl_cyclase"/>
</dbReference>
<evidence type="ECO:0000256" key="1">
    <source>
        <dbReference type="ARBA" id="ARBA00022543"/>
    </source>
</evidence>
<keyword evidence="1" id="KW-0600">Photoreceptor protein</keyword>
<dbReference type="Gene3D" id="3.30.450.40">
    <property type="match status" value="1"/>
</dbReference>
<keyword evidence="5" id="KW-0175">Coiled coil</keyword>
<dbReference type="GO" id="GO:0009881">
    <property type="term" value="F:photoreceptor activity"/>
    <property type="evidence" value="ECO:0007669"/>
    <property type="project" value="UniProtKB-KW"/>
</dbReference>
<dbReference type="Gene3D" id="3.30.450.270">
    <property type="match status" value="1"/>
</dbReference>
<dbReference type="GO" id="GO:0006355">
    <property type="term" value="P:regulation of DNA-templated transcription"/>
    <property type="evidence" value="ECO:0007669"/>
    <property type="project" value="InterPro"/>
</dbReference>
<dbReference type="NCBIfam" id="TIGR00229">
    <property type="entry name" value="sensory_box"/>
    <property type="match status" value="1"/>
</dbReference>
<keyword evidence="2" id="KW-0716">Sensory transduction</keyword>
<dbReference type="SUPFAM" id="SSF55785">
    <property type="entry name" value="PYP-like sensor domain (PAS domain)"/>
    <property type="match status" value="2"/>
</dbReference>
<feature type="domain" description="Phytochrome chromophore attachment site" evidence="6">
    <location>
        <begin position="171"/>
        <end position="329"/>
    </location>
</feature>
<organism evidence="8 9">
    <name type="scientific">Paenibacillus lutrae</name>
    <dbReference type="NCBI Taxonomy" id="2078573"/>
    <lineage>
        <taxon>Bacteria</taxon>
        <taxon>Bacillati</taxon>
        <taxon>Bacillota</taxon>
        <taxon>Bacilli</taxon>
        <taxon>Bacillales</taxon>
        <taxon>Paenibacillaceae</taxon>
        <taxon>Paenibacillus</taxon>
    </lineage>
</organism>
<proteinExistence type="predicted"/>
<dbReference type="SMART" id="SM00091">
    <property type="entry name" value="PAS"/>
    <property type="match status" value="2"/>
</dbReference>
<dbReference type="Gene3D" id="3.30.450.20">
    <property type="entry name" value="PAS domain"/>
    <property type="match status" value="2"/>
</dbReference>
<evidence type="ECO:0000256" key="4">
    <source>
        <dbReference type="ARBA" id="ARBA00023170"/>
    </source>
</evidence>
<evidence type="ECO:0000259" key="6">
    <source>
        <dbReference type="PROSITE" id="PS50046"/>
    </source>
</evidence>
<gene>
    <name evidence="8" type="ORF">EDM21_02490</name>
</gene>
<dbReference type="Pfam" id="PF00990">
    <property type="entry name" value="GGDEF"/>
    <property type="match status" value="1"/>
</dbReference>
<dbReference type="InterPro" id="IPR029016">
    <property type="entry name" value="GAF-like_dom_sf"/>
</dbReference>
<dbReference type="OrthoDB" id="9766459at2"/>
<dbReference type="InterPro" id="IPR003018">
    <property type="entry name" value="GAF"/>
</dbReference>
<dbReference type="InterPro" id="IPR029787">
    <property type="entry name" value="Nucleotide_cyclase"/>
</dbReference>
<sequence>MSKSERQKDKEILNRTLLTEGNYEYNEEIDLTNCDKEPIHIPGLIQPHGVLLAVSYSSEHPKIVQCSVNTENYLGIPASELLGTPLTDLFGNEQVTAIQEELTRRTYDSSKLHYLTLQIDVNARPVSFYCILHQSEGLLILEMEPASGQNEPDKDYEWIQTFFCRMKEAGDRAEASQIAAEQMKEMLGYDRVMVYEFDEEWNGKVIAEAKEDGLEPFLGHHYPATDIPKQARELYLRNWLRTIVDVNYVPVKIIPTLHPQTGKPLNMSLSTLRSVSPLHIEYLQNMGVGATTTLSLIHENQLWGMITCHHYSPKYISHRIRNLCNFLGFFFSSELYQRQQLDDYQSEIELKTLANRIANIFIGNTSAHRVMEQLQLEGKSLLEVMNATGAAVSYKDKLVVFGHTPAKEEIHSLASWLAEQSEDYEYHTSRLSREYLPARFYKNKASGALYLALSPDLKDYIIWFRPEVVQIVDWAGDPAKAVLKENDGYRLSPRKSFEKWREIVECTSVAWKAKELRTLPDLKSIVLKQTENQMRHAEEQAQQNSRLLKENEKRYLQLMEHSPVAFLTITDNRIQYSNQQGTDLFKAESSEILTGRDISEFMHTDFRSFFQAKMKELTESSIPLYSTEGMMRDLTGTEHLLEITLAQVTYSGQPSFFVIARKKEEEGHEDFAKIRSSLNNMIHTDSLTEMPNRFSFDKHLAEEWKIGLDNESPLSVILMDIDHFEAYNAMYGFQGGDTCLQWISDILMAVGKPYGAMIARYRGDTFSLQLSGSLEKAENLAEQIRLGVLSMQIPQTPSEGGEFLTVTLGVSSGVPEASGGLDSSPDQLLHAAERALQQAKDEGRNRVASVSV</sequence>
<dbReference type="RefSeq" id="WP_157332567.1">
    <property type="nucleotide sequence ID" value="NZ_RHLK01000001.1"/>
</dbReference>
<keyword evidence="3" id="KW-0157">Chromophore</keyword>
<keyword evidence="4" id="KW-0675">Receptor</keyword>
<dbReference type="InterPro" id="IPR043150">
    <property type="entry name" value="Phytochrome_PHY_sf"/>
</dbReference>
<dbReference type="PRINTS" id="PR01033">
    <property type="entry name" value="PHYTOCHROME"/>
</dbReference>
<dbReference type="Gene3D" id="3.30.70.270">
    <property type="match status" value="1"/>
</dbReference>
<dbReference type="GO" id="GO:0009584">
    <property type="term" value="P:detection of visible light"/>
    <property type="evidence" value="ECO:0007669"/>
    <property type="project" value="InterPro"/>
</dbReference>
<dbReference type="SMART" id="SM00267">
    <property type="entry name" value="GGDEF"/>
    <property type="match status" value="1"/>
</dbReference>
<dbReference type="GO" id="GO:0043709">
    <property type="term" value="P:cell adhesion involved in single-species biofilm formation"/>
    <property type="evidence" value="ECO:0007669"/>
    <property type="project" value="TreeGrafter"/>
</dbReference>
<dbReference type="InterPro" id="IPR000160">
    <property type="entry name" value="GGDEF_dom"/>
</dbReference>
<dbReference type="GO" id="GO:0052621">
    <property type="term" value="F:diguanylate cyclase activity"/>
    <property type="evidence" value="ECO:0007669"/>
    <property type="project" value="TreeGrafter"/>
</dbReference>